<dbReference type="OrthoDB" id="9794387at2"/>
<keyword evidence="6" id="KW-1185">Reference proteome</keyword>
<comment type="subcellular location">
    <subcellularLocation>
        <location evidence="1">Cytoplasm</location>
    </subcellularLocation>
</comment>
<protein>
    <recommendedName>
        <fullName evidence="7">SDR family NAD(P)-dependent oxidoreductase</fullName>
    </recommendedName>
</protein>
<evidence type="ECO:0008006" key="7">
    <source>
        <dbReference type="Google" id="ProtNLM"/>
    </source>
</evidence>
<dbReference type="Gene3D" id="3.40.50.720">
    <property type="entry name" value="NAD(P)-binding Rossmann-like Domain"/>
    <property type="match status" value="1"/>
</dbReference>
<dbReference type="GO" id="GO:0004757">
    <property type="term" value="F:sepiapterin reductase (NADP+) activity"/>
    <property type="evidence" value="ECO:0007669"/>
    <property type="project" value="TreeGrafter"/>
</dbReference>
<dbReference type="Pfam" id="PF00106">
    <property type="entry name" value="adh_short"/>
    <property type="match status" value="1"/>
</dbReference>
<keyword evidence="2" id="KW-0963">Cytoplasm</keyword>
<evidence type="ECO:0000313" key="5">
    <source>
        <dbReference type="EMBL" id="OKL52133.1"/>
    </source>
</evidence>
<sequence>MSRAALVTGASRGLGAALCTQLAAEGWQVLGLSRSGPVQVDLADGAALAAWLATGQLANFVGQATEVLLINNAGTVTPVGPSPALAAADVTAAVHLNVTAALVLTTAVLSARRPGVPATIVHVSSGAGRRPVAEWATYCATKAALDAHAATLAAEQLPGVRVGSIAPGVVDTAMQETLRASDFPDRERFTQLHATGGLTSAAAAAAALLALARRPDFGTQPVCDVRDAARPH</sequence>
<evidence type="ECO:0000256" key="3">
    <source>
        <dbReference type="ARBA" id="ARBA00022857"/>
    </source>
</evidence>
<gene>
    <name evidence="5" type="ORF">BSZ40_04310</name>
</gene>
<accession>A0A1Q5PWY9</accession>
<dbReference type="RefSeq" id="WP_073823642.1">
    <property type="nucleotide sequence ID" value="NZ_MQVS01000003.1"/>
</dbReference>
<proteinExistence type="predicted"/>
<name>A0A1Q5PWY9_9ACTO</name>
<reference evidence="6" key="1">
    <citation type="submission" date="2016-12" db="EMBL/GenBank/DDBJ databases">
        <authorList>
            <person name="Meng X."/>
        </authorList>
    </citation>
    <scope>NUCLEOTIDE SEQUENCE [LARGE SCALE GENOMIC DNA]</scope>
    <source>
        <strain evidence="6">DSM 20732</strain>
    </source>
</reference>
<dbReference type="EMBL" id="MQVS01000003">
    <property type="protein sequence ID" value="OKL52133.1"/>
    <property type="molecule type" value="Genomic_DNA"/>
</dbReference>
<dbReference type="InterPro" id="IPR002347">
    <property type="entry name" value="SDR_fam"/>
</dbReference>
<evidence type="ECO:0000313" key="6">
    <source>
        <dbReference type="Proteomes" id="UP000185612"/>
    </source>
</evidence>
<dbReference type="GO" id="GO:0005737">
    <property type="term" value="C:cytoplasm"/>
    <property type="evidence" value="ECO:0007669"/>
    <property type="project" value="UniProtKB-SubCell"/>
</dbReference>
<dbReference type="GO" id="GO:0006729">
    <property type="term" value="P:tetrahydrobiopterin biosynthetic process"/>
    <property type="evidence" value="ECO:0007669"/>
    <property type="project" value="TreeGrafter"/>
</dbReference>
<dbReference type="AlphaFoldDB" id="A0A1Q5PWY9"/>
<keyword evidence="3" id="KW-0521">NADP</keyword>
<organism evidence="5 6">
    <name type="scientific">Buchananella hordeovulneris</name>
    <dbReference type="NCBI Taxonomy" id="52770"/>
    <lineage>
        <taxon>Bacteria</taxon>
        <taxon>Bacillati</taxon>
        <taxon>Actinomycetota</taxon>
        <taxon>Actinomycetes</taxon>
        <taxon>Actinomycetales</taxon>
        <taxon>Actinomycetaceae</taxon>
        <taxon>Buchananella</taxon>
    </lineage>
</organism>
<evidence type="ECO:0000256" key="1">
    <source>
        <dbReference type="ARBA" id="ARBA00004496"/>
    </source>
</evidence>
<dbReference type="InterPro" id="IPR036291">
    <property type="entry name" value="NAD(P)-bd_dom_sf"/>
</dbReference>
<dbReference type="STRING" id="52770.BSZ40_04310"/>
<dbReference type="PANTHER" id="PTHR44085:SF2">
    <property type="entry name" value="SEPIAPTERIN REDUCTASE"/>
    <property type="match status" value="1"/>
</dbReference>
<dbReference type="InParanoid" id="A0A1Q5PWY9"/>
<dbReference type="SUPFAM" id="SSF51735">
    <property type="entry name" value="NAD(P)-binding Rossmann-fold domains"/>
    <property type="match status" value="1"/>
</dbReference>
<keyword evidence="4" id="KW-0560">Oxidoreductase</keyword>
<dbReference type="PRINTS" id="PR00081">
    <property type="entry name" value="GDHRDH"/>
</dbReference>
<comment type="caution">
    <text evidence="5">The sequence shown here is derived from an EMBL/GenBank/DDBJ whole genome shotgun (WGS) entry which is preliminary data.</text>
</comment>
<dbReference type="Proteomes" id="UP000185612">
    <property type="component" value="Unassembled WGS sequence"/>
</dbReference>
<evidence type="ECO:0000256" key="4">
    <source>
        <dbReference type="ARBA" id="ARBA00023002"/>
    </source>
</evidence>
<dbReference type="PANTHER" id="PTHR44085">
    <property type="entry name" value="SEPIAPTERIN REDUCTASE"/>
    <property type="match status" value="1"/>
</dbReference>
<evidence type="ECO:0000256" key="2">
    <source>
        <dbReference type="ARBA" id="ARBA00022490"/>
    </source>
</evidence>
<dbReference type="InterPro" id="IPR051721">
    <property type="entry name" value="Biopterin_syn/organic_redct"/>
</dbReference>